<evidence type="ECO:0000313" key="1">
    <source>
        <dbReference type="EMBL" id="KAG9344624.1"/>
    </source>
</evidence>
<evidence type="ECO:0000313" key="2">
    <source>
        <dbReference type="Proteomes" id="UP000824540"/>
    </source>
</evidence>
<name>A0A8T2NWV7_9TELE</name>
<dbReference type="OrthoDB" id="8964326at2759"/>
<dbReference type="Proteomes" id="UP000824540">
    <property type="component" value="Unassembled WGS sequence"/>
</dbReference>
<reference evidence="1" key="1">
    <citation type="thesis" date="2021" institute="BYU ScholarsArchive" country="Provo, UT, USA">
        <title>Applications of and Algorithms for Genome Assembly and Genomic Analyses with an Emphasis on Marine Teleosts.</title>
        <authorList>
            <person name="Pickett B.D."/>
        </authorList>
    </citation>
    <scope>NUCLEOTIDE SEQUENCE</scope>
    <source>
        <strain evidence="1">HI-2016</strain>
    </source>
</reference>
<dbReference type="EMBL" id="JAFBMS010000020">
    <property type="protein sequence ID" value="KAG9344624.1"/>
    <property type="molecule type" value="Genomic_DNA"/>
</dbReference>
<gene>
    <name evidence="1" type="ORF">JZ751_011296</name>
</gene>
<protein>
    <submittedName>
        <fullName evidence="1">Uncharacterized protein</fullName>
    </submittedName>
</protein>
<comment type="caution">
    <text evidence="1">The sequence shown here is derived from an EMBL/GenBank/DDBJ whole genome shotgun (WGS) entry which is preliminary data.</text>
</comment>
<proteinExistence type="predicted"/>
<dbReference type="AlphaFoldDB" id="A0A8T2NWV7"/>
<accession>A0A8T2NWV7</accession>
<organism evidence="1 2">
    <name type="scientific">Albula glossodonta</name>
    <name type="common">roundjaw bonefish</name>
    <dbReference type="NCBI Taxonomy" id="121402"/>
    <lineage>
        <taxon>Eukaryota</taxon>
        <taxon>Metazoa</taxon>
        <taxon>Chordata</taxon>
        <taxon>Craniata</taxon>
        <taxon>Vertebrata</taxon>
        <taxon>Euteleostomi</taxon>
        <taxon>Actinopterygii</taxon>
        <taxon>Neopterygii</taxon>
        <taxon>Teleostei</taxon>
        <taxon>Albuliformes</taxon>
        <taxon>Albulidae</taxon>
        <taxon>Albula</taxon>
    </lineage>
</organism>
<keyword evidence="2" id="KW-1185">Reference proteome</keyword>
<sequence>MPAGAAIQRGHSLGGWTQSKDGPLCFGSDQAVTTCSVRVSVYVYVCTWGYSIQDLPLKTLAALRSSQVLMLKMLPITVRNMPPINHLMLKHQLKVHFSQLDFSWMPTVVEGVPL</sequence>